<dbReference type="RefSeq" id="WP_015416233.1">
    <property type="nucleotide sequence ID" value="NC_020409.1"/>
</dbReference>
<keyword evidence="1" id="KW-0472">Membrane</keyword>
<feature type="transmembrane region" description="Helical" evidence="1">
    <location>
        <begin position="20"/>
        <end position="39"/>
    </location>
</feature>
<dbReference type="Gene3D" id="3.30.2090.10">
    <property type="entry name" value="Multidrug efflux transporter AcrB TolC docking domain, DN and DC subdomains"/>
    <property type="match status" value="2"/>
</dbReference>
<feature type="transmembrane region" description="Helical" evidence="1">
    <location>
        <begin position="534"/>
        <end position="555"/>
    </location>
</feature>
<dbReference type="Pfam" id="PF00873">
    <property type="entry name" value="ACR_tran"/>
    <property type="match status" value="1"/>
</dbReference>
<dbReference type="Gene3D" id="1.20.1640.10">
    <property type="entry name" value="Multidrug efflux transporter AcrB transmembrane domain"/>
    <property type="match status" value="2"/>
</dbReference>
<dbReference type="InterPro" id="IPR001036">
    <property type="entry name" value="Acrflvin-R"/>
</dbReference>
<name>M1WKU2_PSEP2</name>
<dbReference type="AlphaFoldDB" id="M1WKU2"/>
<dbReference type="eggNOG" id="COG0841">
    <property type="taxonomic scope" value="Bacteria"/>
</dbReference>
<dbReference type="SUPFAM" id="SSF82714">
    <property type="entry name" value="Multidrug efflux transporter AcrB TolC docking domain, DN and DC subdomains"/>
    <property type="match status" value="2"/>
</dbReference>
<dbReference type="STRING" id="1322246.BN4_20129"/>
<feature type="transmembrane region" description="Helical" evidence="1">
    <location>
        <begin position="435"/>
        <end position="456"/>
    </location>
</feature>
<feature type="transmembrane region" description="Helical" evidence="1">
    <location>
        <begin position="463"/>
        <end position="486"/>
    </location>
</feature>
<dbReference type="KEGG" id="dpi:BN4_20129"/>
<feature type="transmembrane region" description="Helical" evidence="1">
    <location>
        <begin position="338"/>
        <end position="357"/>
    </location>
</feature>
<dbReference type="PANTHER" id="PTHR32063:SF33">
    <property type="entry name" value="RND SUPERFAMILY EFFLUX PUMP PERMEASE COMPONENT"/>
    <property type="match status" value="1"/>
</dbReference>
<dbReference type="PRINTS" id="PR00702">
    <property type="entry name" value="ACRIFLAVINRP"/>
</dbReference>
<dbReference type="PATRIC" id="fig|879567.3.peg.3187"/>
<feature type="transmembrane region" description="Helical" evidence="1">
    <location>
        <begin position="1002"/>
        <end position="1028"/>
    </location>
</feature>
<feature type="transmembrane region" description="Helical" evidence="1">
    <location>
        <begin position="898"/>
        <end position="921"/>
    </location>
</feature>
<sequence>MANNQNDNPGGPLTWMAGNSVAANLLMIVFLIGGLIFAMQIKQEVFPEFSTDEINVSISYPGASPEEVEQGIVLAAEQAIQGIDGVKKVTSTSSEGSASIVAELLEGADQQRVLQDVKSEVDAITSFPEEAEDPIVSEASHKRDVLALIIYGDQEQIVLREVAEQLREELLSDPGITQAELREVSGLQINIEVPQAKLRAHNLTLQSVADTLDDASVDMPGGGIKSSSGEVLVRMKDRKEYAREFAQVPVVTGSDGTQVLLEDIATVTDGFEDEDILTNYNGKPAVRLDVYRIGDQTPKSVSTAARAKLELFQKRLPESVKVAVLNDSSVIFNQRMDLLMSNGYMGLALVFILLAVFLEARLAFWVAMGIPVSFMGSFLILHVMGISINMMSMFAFLIALGIVVDDAIVVGENVHTLRQQGVPPLKAAIEGARQIALPVTFSVLTNIVAFGPILFIPGDMGKIMYSIPVVVISVFAISLIESLFVLPAHLAHMKVGTSNPIMAWVSARQQRVSRWLISFIANVYRPLLDRCVTWRYISVAVGSGILILCGAYVASGRLGMTLMPKVESDYAFARAELPYGSAVADSEAIRDRLLNAAEEVVAENGGTRLQEGTYSKIGGAGRDISGSHVVSVQIFLTDAETRPISTDEFVKKWRQKAGTIPGLESLLFQSDRGGPGAGNAIELELNHSDVNVLKSAASELAEALAFFPKVKDIDDGFSPGKQQLDFKVTPEGESLGLDAQEIASQVRAAYYGTEVLRQQRGRNEVKVLVRRPKDERISEYDLEEFMIHTPDDREVLLREVVDIKRGRAYTMIKHVNGRRSLVVSADVNPRSEAGQVLKDILRETMPRLQAKYPGLSYSIEGNQGDMNEGMESLISGLLLAMLVIYALLAIPFKSYTQPLIIMICIPFGAVGAIIGHIMMGYSISLPSLLGIVALSGVVVNDSLVFIDYTNLKRLEGHCAYDAVLLTGTARFRPIMLTTMTTFGGLAPMIMETSRQAQFLIPMAISLGFGILFATAITLILVPSLYLILEDCKEWLYRLRGVKKPVGSGKEVNI</sequence>
<dbReference type="Gene3D" id="3.30.70.1320">
    <property type="entry name" value="Multidrug efflux transporter AcrB pore domain like"/>
    <property type="match status" value="1"/>
</dbReference>
<reference evidence="3" key="2">
    <citation type="journal article" date="2013" name="Stand. Genomic Sci.">
        <title>Complete genome sequence of Desulfocapsa sulfexigens, a marine deltaproteobacterium specialized in disproportionating inorganic sulfur compounds.</title>
        <authorList>
            <person name="Finster K.W."/>
            <person name="Kjeldsen K.U."/>
            <person name="Kube M."/>
            <person name="Reinhardt R."/>
            <person name="Mussmann M."/>
            <person name="Amann R."/>
            <person name="Schreiber L."/>
        </authorList>
    </citation>
    <scope>NUCLEOTIDE SEQUENCE [LARGE SCALE GENOMIC DNA]</scope>
    <source>
        <strain evidence="3">DSM 10523 / SB164P1</strain>
    </source>
</reference>
<dbReference type="GO" id="GO:0042910">
    <property type="term" value="F:xenobiotic transmembrane transporter activity"/>
    <property type="evidence" value="ECO:0007669"/>
    <property type="project" value="TreeGrafter"/>
</dbReference>
<organism evidence="2 3">
    <name type="scientific">Pseudodesulfovibrio piezophilus (strain DSM 21447 / JCM 15486 / C1TLV30)</name>
    <name type="common">Desulfovibrio piezophilus</name>
    <dbReference type="NCBI Taxonomy" id="1322246"/>
    <lineage>
        <taxon>Bacteria</taxon>
        <taxon>Pseudomonadati</taxon>
        <taxon>Thermodesulfobacteriota</taxon>
        <taxon>Desulfovibrionia</taxon>
        <taxon>Desulfovibrionales</taxon>
        <taxon>Desulfovibrionaceae</taxon>
    </lineage>
</organism>
<keyword evidence="3" id="KW-1185">Reference proteome</keyword>
<dbReference type="HOGENOM" id="CLU_002755_1_2_7"/>
<accession>M1WKU2</accession>
<dbReference type="OrthoDB" id="9806532at2"/>
<feature type="transmembrane region" description="Helical" evidence="1">
    <location>
        <begin position="928"/>
        <end position="946"/>
    </location>
</feature>
<dbReference type="PANTHER" id="PTHR32063">
    <property type="match status" value="1"/>
</dbReference>
<dbReference type="GO" id="GO:0005886">
    <property type="term" value="C:plasma membrane"/>
    <property type="evidence" value="ECO:0007669"/>
    <property type="project" value="TreeGrafter"/>
</dbReference>
<dbReference type="Gene3D" id="3.30.70.1440">
    <property type="entry name" value="Multidrug efflux transporter AcrB pore domain"/>
    <property type="match status" value="1"/>
</dbReference>
<gene>
    <name evidence="2" type="ordered locus">BN4_20129</name>
</gene>
<reference evidence="2 3" key="1">
    <citation type="journal article" date="2013" name="PLoS ONE">
        <title>The first genomic and proteomic characterization of a deep-sea sulfate reducer: insights into the piezophilic lifestyle of Desulfovibrio piezophilus.</title>
        <authorList>
            <person name="Pradel N."/>
            <person name="Ji B."/>
            <person name="Gimenez G."/>
            <person name="Talla E."/>
            <person name="Lenoble P."/>
            <person name="Garel M."/>
            <person name="Tamburini C."/>
            <person name="Fourquet P."/>
            <person name="Lebrun R."/>
            <person name="Bertin P."/>
            <person name="Denis Y."/>
            <person name="Pophillat M."/>
            <person name="Barbe V."/>
            <person name="Ollivier B."/>
            <person name="Dolla A."/>
        </authorList>
    </citation>
    <scope>NUCLEOTIDE SEQUENCE [LARGE SCALE GENOMIC DNA]</scope>
    <source>
        <strain evidence="3">DSM 10523 / SB164P1</strain>
    </source>
</reference>
<dbReference type="Proteomes" id="UP000011724">
    <property type="component" value="Chromosome"/>
</dbReference>
<keyword evidence="1" id="KW-0812">Transmembrane</keyword>
<evidence type="ECO:0000256" key="1">
    <source>
        <dbReference type="SAM" id="Phobius"/>
    </source>
</evidence>
<feature type="transmembrane region" description="Helical" evidence="1">
    <location>
        <begin position="873"/>
        <end position="892"/>
    </location>
</feature>
<dbReference type="EMBL" id="FO203427">
    <property type="protein sequence ID" value="CCH50191.1"/>
    <property type="molecule type" value="Genomic_DNA"/>
</dbReference>
<keyword evidence="1" id="KW-1133">Transmembrane helix</keyword>
<dbReference type="InterPro" id="IPR027463">
    <property type="entry name" value="AcrB_DN_DC_subdom"/>
</dbReference>
<dbReference type="BioCyc" id="DPIE1322246:BN4_RS14880-MONOMER"/>
<evidence type="ECO:0000313" key="2">
    <source>
        <dbReference type="EMBL" id="CCH50191.1"/>
    </source>
</evidence>
<protein>
    <submittedName>
        <fullName evidence="2">Acriflavin resistance protein</fullName>
    </submittedName>
</protein>
<evidence type="ECO:0000313" key="3">
    <source>
        <dbReference type="Proteomes" id="UP000011724"/>
    </source>
</evidence>
<dbReference type="Gene3D" id="3.30.70.1430">
    <property type="entry name" value="Multidrug efflux transporter AcrB pore domain"/>
    <property type="match status" value="2"/>
</dbReference>
<dbReference type="SUPFAM" id="SSF82693">
    <property type="entry name" value="Multidrug efflux transporter AcrB pore domain, PN1, PN2, PC1 and PC2 subdomains"/>
    <property type="match status" value="2"/>
</dbReference>
<proteinExistence type="predicted"/>
<dbReference type="SUPFAM" id="SSF82866">
    <property type="entry name" value="Multidrug efflux transporter AcrB transmembrane domain"/>
    <property type="match status" value="2"/>
</dbReference>